<keyword evidence="1" id="KW-1133">Transmembrane helix</keyword>
<evidence type="ECO:0000313" key="3">
    <source>
        <dbReference type="Proteomes" id="UP000325517"/>
    </source>
</evidence>
<proteinExistence type="predicted"/>
<feature type="transmembrane region" description="Helical" evidence="1">
    <location>
        <begin position="45"/>
        <end position="70"/>
    </location>
</feature>
<feature type="transmembrane region" description="Helical" evidence="1">
    <location>
        <begin position="7"/>
        <end position="25"/>
    </location>
</feature>
<dbReference type="OrthoDB" id="2476187at2"/>
<dbReference type="RefSeq" id="WP_151700087.1">
    <property type="nucleotide sequence ID" value="NZ_CP031223.1"/>
</dbReference>
<name>A0A5J6SSH8_9BACI</name>
<evidence type="ECO:0000313" key="2">
    <source>
        <dbReference type="EMBL" id="QFF99157.1"/>
    </source>
</evidence>
<gene>
    <name evidence="2" type="ORF">PB01_10125</name>
</gene>
<evidence type="ECO:0000256" key="1">
    <source>
        <dbReference type="SAM" id="Phobius"/>
    </source>
</evidence>
<dbReference type="Proteomes" id="UP000325517">
    <property type="component" value="Chromosome"/>
</dbReference>
<protein>
    <submittedName>
        <fullName evidence="2">Uncharacterized protein</fullName>
    </submittedName>
</protein>
<reference evidence="2 3" key="1">
    <citation type="submission" date="2018-07" db="EMBL/GenBank/DDBJ databases">
        <title>Complete genome sequence of Psychrobacillus sp. PB01, isolated from iceberg, and comparative genome analysis of Psychrobacillus strains.</title>
        <authorList>
            <person name="Lee P.C."/>
        </authorList>
    </citation>
    <scope>NUCLEOTIDE SEQUENCE [LARGE SCALE GENOMIC DNA]</scope>
    <source>
        <strain evidence="2 3">PB01</strain>
    </source>
</reference>
<dbReference type="EMBL" id="CP031223">
    <property type="protein sequence ID" value="QFF99157.1"/>
    <property type="molecule type" value="Genomic_DNA"/>
</dbReference>
<dbReference type="AlphaFoldDB" id="A0A5J6SSH8"/>
<organism evidence="2 3">
    <name type="scientific">Psychrobacillus glaciei</name>
    <dbReference type="NCBI Taxonomy" id="2283160"/>
    <lineage>
        <taxon>Bacteria</taxon>
        <taxon>Bacillati</taxon>
        <taxon>Bacillota</taxon>
        <taxon>Bacilli</taxon>
        <taxon>Bacillales</taxon>
        <taxon>Bacillaceae</taxon>
        <taxon>Psychrobacillus</taxon>
    </lineage>
</organism>
<accession>A0A5J6SSH8</accession>
<keyword evidence="3" id="KW-1185">Reference proteome</keyword>
<keyword evidence="1" id="KW-0812">Transmembrane</keyword>
<dbReference type="KEGG" id="psyo:PB01_10125"/>
<keyword evidence="1" id="KW-0472">Membrane</keyword>
<feature type="transmembrane region" description="Helical" evidence="1">
    <location>
        <begin position="77"/>
        <end position="96"/>
    </location>
</feature>
<sequence length="217" mass="24594">MIRNKVALISSLVILCICLYLYISFPNNGTLEARTIFMSFPIRNHNGYILLGIIGSVLFISAMILLVIGIKKYHFRTLAIVVVVYAFLPKLLITMYQETLASGITAISYDGNGTCNFEYVSEDLLDGECNIVLHNRSNEAVSFELEFLDSSFMEDEVRMESLMNLGGPYRFTIEKNRKKSIHLEKLLELSDVPKHIDSGTSMNIHFKLIDGENIRIL</sequence>